<dbReference type="SUPFAM" id="SSF57756">
    <property type="entry name" value="Retrovirus zinc finger-like domains"/>
    <property type="match status" value="1"/>
</dbReference>
<dbReference type="OrthoDB" id="2507335at2759"/>
<organism evidence="5 6">
    <name type="scientific">Puccinia striiformis f. sp. tritici PST-78</name>
    <dbReference type="NCBI Taxonomy" id="1165861"/>
    <lineage>
        <taxon>Eukaryota</taxon>
        <taxon>Fungi</taxon>
        <taxon>Dikarya</taxon>
        <taxon>Basidiomycota</taxon>
        <taxon>Pucciniomycotina</taxon>
        <taxon>Pucciniomycetes</taxon>
        <taxon>Pucciniales</taxon>
        <taxon>Pucciniaceae</taxon>
        <taxon>Puccinia</taxon>
    </lineage>
</organism>
<gene>
    <name evidence="5" type="ORF">PSTG_01001</name>
</gene>
<accession>A0A0L0W3E6</accession>
<dbReference type="InterPro" id="IPR036875">
    <property type="entry name" value="Znf_CCHC_sf"/>
</dbReference>
<keyword evidence="2" id="KW-0479">Metal-binding</keyword>
<dbReference type="EMBL" id="AJIL01000005">
    <property type="protein sequence ID" value="KNF06009.1"/>
    <property type="molecule type" value="Genomic_DNA"/>
</dbReference>
<dbReference type="GO" id="GO:0008270">
    <property type="term" value="F:zinc ion binding"/>
    <property type="evidence" value="ECO:0007669"/>
    <property type="project" value="UniProtKB-KW"/>
</dbReference>
<keyword evidence="1" id="KW-0507">mRNA processing</keyword>
<evidence type="ECO:0000313" key="6">
    <source>
        <dbReference type="Proteomes" id="UP000054564"/>
    </source>
</evidence>
<dbReference type="GO" id="GO:0003676">
    <property type="term" value="F:nucleic acid binding"/>
    <property type="evidence" value="ECO:0007669"/>
    <property type="project" value="InterPro"/>
</dbReference>
<dbReference type="InterPro" id="IPR001878">
    <property type="entry name" value="Znf_CCHC"/>
</dbReference>
<reference evidence="6" key="1">
    <citation type="submission" date="2014-03" db="EMBL/GenBank/DDBJ databases">
        <title>The Genome Sequence of Puccinia striiformis f. sp. tritici PST-78.</title>
        <authorList>
            <consortium name="The Broad Institute Genome Sequencing Platform"/>
            <person name="Cuomo C."/>
            <person name="Hulbert S."/>
            <person name="Chen X."/>
            <person name="Walker B."/>
            <person name="Young S.K."/>
            <person name="Zeng Q."/>
            <person name="Gargeya S."/>
            <person name="Fitzgerald M."/>
            <person name="Haas B."/>
            <person name="Abouelleil A."/>
            <person name="Alvarado L."/>
            <person name="Arachchi H.M."/>
            <person name="Berlin A.M."/>
            <person name="Chapman S.B."/>
            <person name="Goldberg J."/>
            <person name="Griggs A."/>
            <person name="Gujja S."/>
            <person name="Hansen M."/>
            <person name="Howarth C."/>
            <person name="Imamovic A."/>
            <person name="Larimer J."/>
            <person name="McCowan C."/>
            <person name="Montmayeur A."/>
            <person name="Murphy C."/>
            <person name="Neiman D."/>
            <person name="Pearson M."/>
            <person name="Priest M."/>
            <person name="Roberts A."/>
            <person name="Saif S."/>
            <person name="Shea T."/>
            <person name="Sisk P."/>
            <person name="Sykes S."/>
            <person name="Wortman J."/>
            <person name="Nusbaum C."/>
            <person name="Birren B."/>
        </authorList>
    </citation>
    <scope>NUCLEOTIDE SEQUENCE [LARGE SCALE GENOMIC DNA]</scope>
    <source>
        <strain evidence="6">race PST-78</strain>
    </source>
</reference>
<feature type="domain" description="CCHC-type" evidence="4">
    <location>
        <begin position="111"/>
        <end position="127"/>
    </location>
</feature>
<dbReference type="GO" id="GO:0006397">
    <property type="term" value="P:mRNA processing"/>
    <property type="evidence" value="ECO:0007669"/>
    <property type="project" value="UniProtKB-KW"/>
</dbReference>
<feature type="region of interest" description="Disordered" evidence="3">
    <location>
        <begin position="171"/>
        <end position="190"/>
    </location>
</feature>
<evidence type="ECO:0000256" key="1">
    <source>
        <dbReference type="ARBA" id="ARBA00022664"/>
    </source>
</evidence>
<evidence type="ECO:0000313" key="5">
    <source>
        <dbReference type="EMBL" id="KNF06009.1"/>
    </source>
</evidence>
<sequence>MDRHQCPSVVDSGAPYREAFELRVENLVQSNESSGCPPFDDIMKALDLCKEQHRNIIAVSASESVFTSSVPPSALATNVDGDMFDVSAFLAEIDHSEWVDALNFYAITANKCWQCGGYNHYARNCPDKSRVGTGGKAMGQPLGTIFGTIYGTLPSGLPISSERFPQMVHRKSLTPPSRNQEHARGLADYY</sequence>
<keyword evidence="2" id="KW-0863">Zinc-finger</keyword>
<dbReference type="PROSITE" id="PS50158">
    <property type="entry name" value="ZF_CCHC"/>
    <property type="match status" value="1"/>
</dbReference>
<name>A0A0L0W3E6_9BASI</name>
<dbReference type="Proteomes" id="UP000054564">
    <property type="component" value="Unassembled WGS sequence"/>
</dbReference>
<evidence type="ECO:0000259" key="4">
    <source>
        <dbReference type="PROSITE" id="PS50158"/>
    </source>
</evidence>
<evidence type="ECO:0000256" key="2">
    <source>
        <dbReference type="PROSITE-ProRule" id="PRU00047"/>
    </source>
</evidence>
<proteinExistence type="predicted"/>
<feature type="compositionally biased region" description="Basic and acidic residues" evidence="3">
    <location>
        <begin position="179"/>
        <end position="190"/>
    </location>
</feature>
<comment type="caution">
    <text evidence="5">The sequence shown here is derived from an EMBL/GenBank/DDBJ whole genome shotgun (WGS) entry which is preliminary data.</text>
</comment>
<keyword evidence="2" id="KW-0862">Zinc</keyword>
<evidence type="ECO:0000256" key="3">
    <source>
        <dbReference type="SAM" id="MobiDB-lite"/>
    </source>
</evidence>
<dbReference type="Gene3D" id="4.10.60.10">
    <property type="entry name" value="Zinc finger, CCHC-type"/>
    <property type="match status" value="1"/>
</dbReference>
<dbReference type="STRING" id="1165861.A0A0L0W3E6"/>
<dbReference type="AlphaFoldDB" id="A0A0L0W3E6"/>
<protein>
    <recommendedName>
        <fullName evidence="4">CCHC-type domain-containing protein</fullName>
    </recommendedName>
</protein>
<keyword evidence="6" id="KW-1185">Reference proteome</keyword>